<accession>A0A255DZE4</accession>
<dbReference type="Pfam" id="PF01408">
    <property type="entry name" value="GFO_IDH_MocA"/>
    <property type="match status" value="1"/>
</dbReference>
<evidence type="ECO:0000313" key="5">
    <source>
        <dbReference type="Proteomes" id="UP000216533"/>
    </source>
</evidence>
<evidence type="ECO:0000259" key="2">
    <source>
        <dbReference type="Pfam" id="PF01408"/>
    </source>
</evidence>
<evidence type="ECO:0000256" key="1">
    <source>
        <dbReference type="ARBA" id="ARBA00023002"/>
    </source>
</evidence>
<sequence length="342" mass="36822">MSDSQIRVGVIGAGGNTRRHHIPKLQAIDGVEVAAVSNRSVESGQRVADEFGIAQVYADWPTLIADDSLDAIVIGTWPDMHAQLSIAALEAGKHVLCEARLARTVAEGRAMLAAAQARPQLVAQVVPAPFTLASDRTIESLLATGTLGDLISVEVVERSVVDPGEPLLFRHQRRLSGVNVMTLGIHYESLRRWLGDATRVNAVGRTAVGRRPDADGVLRPVDVPDHLEVTGVLASGPQLRILLSQATAPAGGQANGIYLYGTTGTLHIAGEQLTLHRLDSAAEEVELISPVGWRVEEEFIGAIRGEEPVRFTTFADGVEYLRFTEAVDRSLHEHRQVSLSEI</sequence>
<evidence type="ECO:0000313" key="4">
    <source>
        <dbReference type="EMBL" id="OYN84654.1"/>
    </source>
</evidence>
<dbReference type="PANTHER" id="PTHR43818:SF11">
    <property type="entry name" value="BCDNA.GH03377"/>
    <property type="match status" value="1"/>
</dbReference>
<dbReference type="PANTHER" id="PTHR43818">
    <property type="entry name" value="BCDNA.GH03377"/>
    <property type="match status" value="1"/>
</dbReference>
<dbReference type="SUPFAM" id="SSF55347">
    <property type="entry name" value="Glyceraldehyde-3-phosphate dehydrogenase-like, C-terminal domain"/>
    <property type="match status" value="1"/>
</dbReference>
<dbReference type="EMBL" id="NMVI01000027">
    <property type="protein sequence ID" value="OYN84654.1"/>
    <property type="molecule type" value="Genomic_DNA"/>
</dbReference>
<keyword evidence="1" id="KW-0560">Oxidoreductase</keyword>
<proteinExistence type="predicted"/>
<dbReference type="InterPro" id="IPR055170">
    <property type="entry name" value="GFO_IDH_MocA-like_dom"/>
</dbReference>
<comment type="caution">
    <text evidence="4">The sequence shown here is derived from an EMBL/GenBank/DDBJ whole genome shotgun (WGS) entry which is preliminary data.</text>
</comment>
<dbReference type="GO" id="GO:0000166">
    <property type="term" value="F:nucleotide binding"/>
    <property type="evidence" value="ECO:0007669"/>
    <property type="project" value="InterPro"/>
</dbReference>
<protein>
    <submittedName>
        <fullName evidence="4">Uncharacterized protein</fullName>
    </submittedName>
</protein>
<dbReference type="InterPro" id="IPR000683">
    <property type="entry name" value="Gfo/Idh/MocA-like_OxRdtase_N"/>
</dbReference>
<dbReference type="GO" id="GO:0016491">
    <property type="term" value="F:oxidoreductase activity"/>
    <property type="evidence" value="ECO:0007669"/>
    <property type="project" value="UniProtKB-KW"/>
</dbReference>
<dbReference type="InterPro" id="IPR036291">
    <property type="entry name" value="NAD(P)-bd_dom_sf"/>
</dbReference>
<dbReference type="AlphaFoldDB" id="A0A255DZE4"/>
<evidence type="ECO:0000259" key="3">
    <source>
        <dbReference type="Pfam" id="PF22725"/>
    </source>
</evidence>
<dbReference type="Pfam" id="PF22725">
    <property type="entry name" value="GFO_IDH_MocA_C3"/>
    <property type="match status" value="1"/>
</dbReference>
<dbReference type="RefSeq" id="WP_094451716.1">
    <property type="nucleotide sequence ID" value="NZ_NMVI01000027.1"/>
</dbReference>
<dbReference type="Proteomes" id="UP000216533">
    <property type="component" value="Unassembled WGS sequence"/>
</dbReference>
<feature type="domain" description="Gfo/Idh/MocA-like oxidoreductase N-terminal" evidence="2">
    <location>
        <begin position="6"/>
        <end position="121"/>
    </location>
</feature>
<dbReference type="Gene3D" id="3.30.360.10">
    <property type="entry name" value="Dihydrodipicolinate Reductase, domain 2"/>
    <property type="match status" value="1"/>
</dbReference>
<dbReference type="SUPFAM" id="SSF51735">
    <property type="entry name" value="NAD(P)-binding Rossmann-fold domains"/>
    <property type="match status" value="1"/>
</dbReference>
<organism evidence="4 5">
    <name type="scientific">Parenemella sanctibonifatiensis</name>
    <dbReference type="NCBI Taxonomy" id="2016505"/>
    <lineage>
        <taxon>Bacteria</taxon>
        <taxon>Bacillati</taxon>
        <taxon>Actinomycetota</taxon>
        <taxon>Actinomycetes</taxon>
        <taxon>Propionibacteriales</taxon>
        <taxon>Propionibacteriaceae</taxon>
        <taxon>Parenemella</taxon>
    </lineage>
</organism>
<feature type="domain" description="GFO/IDH/MocA-like oxidoreductase" evidence="3">
    <location>
        <begin position="136"/>
        <end position="266"/>
    </location>
</feature>
<dbReference type="Gene3D" id="3.40.50.720">
    <property type="entry name" value="NAD(P)-binding Rossmann-like Domain"/>
    <property type="match status" value="1"/>
</dbReference>
<dbReference type="InterPro" id="IPR050463">
    <property type="entry name" value="Gfo/Idh/MocA_oxidrdct_glycsds"/>
</dbReference>
<name>A0A255DZE4_9ACTN</name>
<reference evidence="4 5" key="1">
    <citation type="submission" date="2017-07" db="EMBL/GenBank/DDBJ databases">
        <title>Draft whole genome sequences of clinical Proprionibacteriaceae strains.</title>
        <authorList>
            <person name="Bernier A.-M."/>
            <person name="Bernard K."/>
            <person name="Domingo M.-C."/>
        </authorList>
    </citation>
    <scope>NUCLEOTIDE SEQUENCE [LARGE SCALE GENOMIC DNA]</scope>
    <source>
        <strain evidence="4 5">NML 160184</strain>
    </source>
</reference>
<gene>
    <name evidence="4" type="ORF">CGZ92_12540</name>
</gene>